<dbReference type="PANTHER" id="PTHR22916:SF3">
    <property type="entry name" value="UDP-GLCNAC:BETAGAL BETA-1,3-N-ACETYLGLUCOSAMINYLTRANSFERASE-LIKE PROTEIN 1"/>
    <property type="match status" value="1"/>
</dbReference>
<name>A0ABN8AJG7_9PROT</name>
<sequence>MLSDESMRQKVGVLLKARRSDLLDISARTDAQASFEPGGNLPFNDRSVEGVCLGDAAATLSVRDQIQLLMQCRRVLIPGGVVLCAEDDAATTYASLARWAELVGMVDLAAPRTGQGWQKREASTDTLPLVSILIPSWNPRYFLECLDSAIAQTYQHIEIIICDDCESDAIAQLVASRTSQATIQYVKNPERLHARKNYEKCLSLARGEYVKFLNDDDVLAPECVATLLGAFLNVPDLVLATSHRWRINTSSQVIGDMPATRLAVNRDLVIDGVTLANALIMHGLNFIGEPSTAMFRRRDFEKRPHLDAERTFHFNGEESLGAIDFAMWSRLLVQGNAAFFRKRLSRFRIHDAQAQAQPDVVVLSIVGIRGLQKQWVDLGMFRRFPPHLLLCQPLTRSEVKANDWRVEAVRSLRSSPIPPEEAIRVWRATRRHTFEAA</sequence>
<dbReference type="InterPro" id="IPR029044">
    <property type="entry name" value="Nucleotide-diphossugar_trans"/>
</dbReference>
<evidence type="ECO:0000313" key="3">
    <source>
        <dbReference type="Proteomes" id="UP000839052"/>
    </source>
</evidence>
<keyword evidence="3" id="KW-1185">Reference proteome</keyword>
<dbReference type="Pfam" id="PF00535">
    <property type="entry name" value="Glycos_transf_2"/>
    <property type="match status" value="1"/>
</dbReference>
<gene>
    <name evidence="2" type="ORF">NTG6680_0498</name>
</gene>
<dbReference type="PANTHER" id="PTHR22916">
    <property type="entry name" value="GLYCOSYLTRANSFERASE"/>
    <property type="match status" value="1"/>
</dbReference>
<dbReference type="InterPro" id="IPR001173">
    <property type="entry name" value="Glyco_trans_2-like"/>
</dbReference>
<evidence type="ECO:0000259" key="1">
    <source>
        <dbReference type="Pfam" id="PF00535"/>
    </source>
</evidence>
<dbReference type="Proteomes" id="UP000839052">
    <property type="component" value="Chromosome"/>
</dbReference>
<feature type="domain" description="Glycosyltransferase 2-like" evidence="1">
    <location>
        <begin position="131"/>
        <end position="268"/>
    </location>
</feature>
<dbReference type="RefSeq" id="WP_239795806.1">
    <property type="nucleotide sequence ID" value="NZ_OU912926.1"/>
</dbReference>
<protein>
    <submittedName>
        <fullName evidence="2">Glycosyltransferase</fullName>
    </submittedName>
</protein>
<dbReference type="CDD" id="cd00761">
    <property type="entry name" value="Glyco_tranf_GTA_type"/>
    <property type="match status" value="1"/>
</dbReference>
<organism evidence="2 3">
    <name type="scientific">Candidatus Nitrotoga arctica</name>
    <dbReference type="NCBI Taxonomy" id="453162"/>
    <lineage>
        <taxon>Bacteria</taxon>
        <taxon>Pseudomonadati</taxon>
        <taxon>Pseudomonadota</taxon>
        <taxon>Betaproteobacteria</taxon>
        <taxon>Nitrosomonadales</taxon>
        <taxon>Gallionellaceae</taxon>
        <taxon>Candidatus Nitrotoga</taxon>
    </lineage>
</organism>
<evidence type="ECO:0000313" key="2">
    <source>
        <dbReference type="EMBL" id="CAG9931751.1"/>
    </source>
</evidence>
<dbReference type="Gene3D" id="3.90.550.10">
    <property type="entry name" value="Spore Coat Polysaccharide Biosynthesis Protein SpsA, Chain A"/>
    <property type="match status" value="1"/>
</dbReference>
<dbReference type="SUPFAM" id="SSF53448">
    <property type="entry name" value="Nucleotide-diphospho-sugar transferases"/>
    <property type="match status" value="1"/>
</dbReference>
<accession>A0ABN8AJG7</accession>
<dbReference type="EMBL" id="OU912926">
    <property type="protein sequence ID" value="CAG9931751.1"/>
    <property type="molecule type" value="Genomic_DNA"/>
</dbReference>
<proteinExistence type="predicted"/>
<reference evidence="2 3" key="1">
    <citation type="submission" date="2021-10" db="EMBL/GenBank/DDBJ databases">
        <authorList>
            <person name="Koch H."/>
        </authorList>
    </citation>
    <scope>NUCLEOTIDE SEQUENCE [LARGE SCALE GENOMIC DNA]</scope>
    <source>
        <strain evidence="2">6680</strain>
    </source>
</reference>